<dbReference type="OrthoDB" id="443981at2759"/>
<dbReference type="InterPro" id="IPR029063">
    <property type="entry name" value="SAM-dependent_MTases_sf"/>
</dbReference>
<organism evidence="1 2">
    <name type="scientific">Capsaspora owczarzaki (strain ATCC 30864)</name>
    <dbReference type="NCBI Taxonomy" id="595528"/>
    <lineage>
        <taxon>Eukaryota</taxon>
        <taxon>Filasterea</taxon>
        <taxon>Capsaspora</taxon>
    </lineage>
</organism>
<dbReference type="PANTHER" id="PTHR14614:SF132">
    <property type="entry name" value="PROTEIN-LYSINE METHYLTRANSFERASE C42C1.13"/>
    <property type="match status" value="1"/>
</dbReference>
<evidence type="ECO:0000313" key="2">
    <source>
        <dbReference type="Proteomes" id="UP000008743"/>
    </source>
</evidence>
<dbReference type="FunCoup" id="A0A0D2X384">
    <property type="interactions" value="27"/>
</dbReference>
<dbReference type="InterPro" id="IPR019410">
    <property type="entry name" value="Methyltransf_16"/>
</dbReference>
<dbReference type="Gene3D" id="3.40.50.150">
    <property type="entry name" value="Vaccinia Virus protein VP39"/>
    <property type="match status" value="1"/>
</dbReference>
<dbReference type="InParanoid" id="A0A0D2X384"/>
<protein>
    <submittedName>
        <fullName evidence="1">Uncharacterized protein</fullName>
    </submittedName>
</protein>
<sequence length="383" mass="42584">MGKTDDLILQVERTSDKNRAALQPLLEAMLARTTGAGPDRLQKFERAGMHHKLTRILAAALANPIPKQHEDTNEVDDEDEDDDPLVVLCSSIICNLSGPTARLPVTKTYPLPNGLQVVLREPDFADADVGWTTWPATRCLTEWLVSQPHLIRGKRIIEIGCGTAMAGIACALAGAEYVALTDYLPAIIKNTWVNLSLNGLAVKASQPADDQQQHANPDNLYTSNPDSPCTVDAFLLDWNDISRWHEAHVGAPAAFAHSDETTPPATCSSHAHGTTDEVTRLKKLCHAFDLVVACECIYEESHCELVSRTLSFLLRNTPNAECYVATPAHEQRRPGVIRFEQCMSQLGFKLRLEVTTVEDRMWAKEERLYGRFICQRELQQIEH</sequence>
<dbReference type="RefSeq" id="XP_004347335.1">
    <property type="nucleotide sequence ID" value="XM_004347285.2"/>
</dbReference>
<dbReference type="STRING" id="595528.A0A0D2X384"/>
<proteinExistence type="predicted"/>
<dbReference type="AlphaFoldDB" id="A0A0D2X384"/>
<accession>A0A0D2X384</accession>
<dbReference type="PhylomeDB" id="A0A0D2X384"/>
<dbReference type="Pfam" id="PF10294">
    <property type="entry name" value="Methyltransf_16"/>
    <property type="match status" value="1"/>
</dbReference>
<reference evidence="2" key="1">
    <citation type="submission" date="2011-02" db="EMBL/GenBank/DDBJ databases">
        <title>The Genome Sequence of Capsaspora owczarzaki ATCC 30864.</title>
        <authorList>
            <person name="Russ C."/>
            <person name="Cuomo C."/>
            <person name="Burger G."/>
            <person name="Gray M.W."/>
            <person name="Holland P.W.H."/>
            <person name="King N."/>
            <person name="Lang F.B.F."/>
            <person name="Roger A.J."/>
            <person name="Ruiz-Trillo I."/>
            <person name="Young S.K."/>
            <person name="Zeng Q."/>
            <person name="Gargeya S."/>
            <person name="Alvarado L."/>
            <person name="Berlin A."/>
            <person name="Chapman S.B."/>
            <person name="Chen Z."/>
            <person name="Freedman E."/>
            <person name="Gellesch M."/>
            <person name="Goldberg J."/>
            <person name="Griggs A."/>
            <person name="Gujja S."/>
            <person name="Heilman E."/>
            <person name="Heiman D."/>
            <person name="Howarth C."/>
            <person name="Mehta T."/>
            <person name="Neiman D."/>
            <person name="Pearson M."/>
            <person name="Roberts A."/>
            <person name="Saif S."/>
            <person name="Shea T."/>
            <person name="Shenoy N."/>
            <person name="Sisk P."/>
            <person name="Stolte C."/>
            <person name="Sykes S."/>
            <person name="White J."/>
            <person name="Yandava C."/>
            <person name="Haas B."/>
            <person name="Nusbaum C."/>
            <person name="Birren B."/>
        </authorList>
    </citation>
    <scope>NUCLEOTIDE SEQUENCE</scope>
    <source>
        <strain evidence="2">ATCC 30864</strain>
    </source>
</reference>
<evidence type="ECO:0000313" key="1">
    <source>
        <dbReference type="EMBL" id="KJE93864.1"/>
    </source>
</evidence>
<dbReference type="EMBL" id="KE346366">
    <property type="protein sequence ID" value="KJE93864.1"/>
    <property type="molecule type" value="Genomic_DNA"/>
</dbReference>
<dbReference type="SUPFAM" id="SSF53335">
    <property type="entry name" value="S-adenosyl-L-methionine-dependent methyltransferases"/>
    <property type="match status" value="1"/>
</dbReference>
<keyword evidence="2" id="KW-1185">Reference proteome</keyword>
<dbReference type="Proteomes" id="UP000008743">
    <property type="component" value="Unassembled WGS sequence"/>
</dbReference>
<name>A0A0D2X384_CAPO3</name>
<dbReference type="eggNOG" id="KOG2793">
    <property type="taxonomic scope" value="Eukaryota"/>
</dbReference>
<gene>
    <name evidence="1" type="ORF">CAOG_004588</name>
</gene>
<dbReference type="PANTHER" id="PTHR14614">
    <property type="entry name" value="HEPATOCELLULAR CARCINOMA-ASSOCIATED ANTIGEN"/>
    <property type="match status" value="1"/>
</dbReference>